<gene>
    <name evidence="1" type="ORF">FKW44_021965</name>
</gene>
<protein>
    <submittedName>
        <fullName evidence="1">Uncharacterized protein</fullName>
    </submittedName>
</protein>
<dbReference type="AlphaFoldDB" id="A0A7T8GS31"/>
<name>A0A7T8GS31_CALRO</name>
<dbReference type="Proteomes" id="UP000595437">
    <property type="component" value="Chromosome 16"/>
</dbReference>
<organism evidence="1 2">
    <name type="scientific">Caligus rogercresseyi</name>
    <name type="common">Sea louse</name>
    <dbReference type="NCBI Taxonomy" id="217165"/>
    <lineage>
        <taxon>Eukaryota</taxon>
        <taxon>Metazoa</taxon>
        <taxon>Ecdysozoa</taxon>
        <taxon>Arthropoda</taxon>
        <taxon>Crustacea</taxon>
        <taxon>Multicrustacea</taxon>
        <taxon>Hexanauplia</taxon>
        <taxon>Copepoda</taxon>
        <taxon>Siphonostomatoida</taxon>
        <taxon>Caligidae</taxon>
        <taxon>Caligus</taxon>
    </lineage>
</organism>
<dbReference type="EMBL" id="CP045905">
    <property type="protein sequence ID" value="QQP36769.1"/>
    <property type="molecule type" value="Genomic_DNA"/>
</dbReference>
<evidence type="ECO:0000313" key="2">
    <source>
        <dbReference type="Proteomes" id="UP000595437"/>
    </source>
</evidence>
<proteinExistence type="predicted"/>
<evidence type="ECO:0000313" key="1">
    <source>
        <dbReference type="EMBL" id="QQP36769.1"/>
    </source>
</evidence>
<feature type="non-terminal residue" evidence="1">
    <location>
        <position position="1"/>
    </location>
</feature>
<sequence>GKLEGEAWVDPPQLVEALKSSITSVAMSLEARGGVQVKEGIQGRVETVVEEVEEEH</sequence>
<keyword evidence="2" id="KW-1185">Reference proteome</keyword>
<accession>A0A7T8GS31</accession>
<reference evidence="2" key="1">
    <citation type="submission" date="2021-01" db="EMBL/GenBank/DDBJ databases">
        <title>Caligus Genome Assembly.</title>
        <authorList>
            <person name="Gallardo-Escarate C."/>
        </authorList>
    </citation>
    <scope>NUCLEOTIDE SEQUENCE [LARGE SCALE GENOMIC DNA]</scope>
</reference>